<evidence type="ECO:0000259" key="1">
    <source>
        <dbReference type="Pfam" id="PF03732"/>
    </source>
</evidence>
<dbReference type="Pfam" id="PF03732">
    <property type="entry name" value="Retrotrans_gag"/>
    <property type="match status" value="1"/>
</dbReference>
<comment type="caution">
    <text evidence="2">The sequence shown here is derived from an EMBL/GenBank/DDBJ whole genome shotgun (WGS) entry which is preliminary data.</text>
</comment>
<dbReference type="EMBL" id="BQNB010011554">
    <property type="protein sequence ID" value="GJS92057.1"/>
    <property type="molecule type" value="Genomic_DNA"/>
</dbReference>
<name>A0ABQ4ZQ67_9ASTR</name>
<reference evidence="2" key="2">
    <citation type="submission" date="2022-01" db="EMBL/GenBank/DDBJ databases">
        <authorList>
            <person name="Yamashiro T."/>
            <person name="Shiraishi A."/>
            <person name="Satake H."/>
            <person name="Nakayama K."/>
        </authorList>
    </citation>
    <scope>NUCLEOTIDE SEQUENCE</scope>
</reference>
<protein>
    <submittedName>
        <fullName evidence="2">Reverse transcriptase domain-containing protein</fullName>
    </submittedName>
</protein>
<evidence type="ECO:0000313" key="2">
    <source>
        <dbReference type="EMBL" id="GJS92057.1"/>
    </source>
</evidence>
<evidence type="ECO:0000313" key="3">
    <source>
        <dbReference type="Proteomes" id="UP001151760"/>
    </source>
</evidence>
<sequence length="181" mass="21010">MPSHVGSYEGKGDPDNFLHLFEGSIRMQKWAIPVSCHMFTYTLKDSTRIWWNGQKKGSIFNYEDLKAKFRSHCSQQKKFTKTHLAVHNIKKKEGESTKAFVSRYTEDTLQILGLHEEQRISGFVHGLLKRSLVEFLSTDLPTTYKDLMEKTYTWIDAKEVATNGTSNDHQERSNKFKRNSS</sequence>
<keyword evidence="2" id="KW-0695">RNA-directed DNA polymerase</keyword>
<feature type="domain" description="Retrotransposon gag" evidence="1">
    <location>
        <begin position="38"/>
        <end position="127"/>
    </location>
</feature>
<dbReference type="PANTHER" id="PTHR33223:SF11">
    <property type="entry name" value="ELEMENT PROTEIN, PUTATIVE-RELATED"/>
    <property type="match status" value="1"/>
</dbReference>
<proteinExistence type="predicted"/>
<dbReference type="GO" id="GO:0003964">
    <property type="term" value="F:RNA-directed DNA polymerase activity"/>
    <property type="evidence" value="ECO:0007669"/>
    <property type="project" value="UniProtKB-KW"/>
</dbReference>
<gene>
    <name evidence="2" type="ORF">Tco_0774693</name>
</gene>
<keyword evidence="2" id="KW-0548">Nucleotidyltransferase</keyword>
<dbReference type="PANTHER" id="PTHR33223">
    <property type="entry name" value="CCHC-TYPE DOMAIN-CONTAINING PROTEIN"/>
    <property type="match status" value="1"/>
</dbReference>
<dbReference type="Proteomes" id="UP001151760">
    <property type="component" value="Unassembled WGS sequence"/>
</dbReference>
<organism evidence="2 3">
    <name type="scientific">Tanacetum coccineum</name>
    <dbReference type="NCBI Taxonomy" id="301880"/>
    <lineage>
        <taxon>Eukaryota</taxon>
        <taxon>Viridiplantae</taxon>
        <taxon>Streptophyta</taxon>
        <taxon>Embryophyta</taxon>
        <taxon>Tracheophyta</taxon>
        <taxon>Spermatophyta</taxon>
        <taxon>Magnoliopsida</taxon>
        <taxon>eudicotyledons</taxon>
        <taxon>Gunneridae</taxon>
        <taxon>Pentapetalae</taxon>
        <taxon>asterids</taxon>
        <taxon>campanulids</taxon>
        <taxon>Asterales</taxon>
        <taxon>Asteraceae</taxon>
        <taxon>Asteroideae</taxon>
        <taxon>Anthemideae</taxon>
        <taxon>Anthemidinae</taxon>
        <taxon>Tanacetum</taxon>
    </lineage>
</organism>
<reference evidence="2" key="1">
    <citation type="journal article" date="2022" name="Int. J. Mol. Sci.">
        <title>Draft Genome of Tanacetum Coccineum: Genomic Comparison of Closely Related Tanacetum-Family Plants.</title>
        <authorList>
            <person name="Yamashiro T."/>
            <person name="Shiraishi A."/>
            <person name="Nakayama K."/>
            <person name="Satake H."/>
        </authorList>
    </citation>
    <scope>NUCLEOTIDE SEQUENCE</scope>
</reference>
<keyword evidence="3" id="KW-1185">Reference proteome</keyword>
<keyword evidence="2" id="KW-0808">Transferase</keyword>
<accession>A0ABQ4ZQ67</accession>
<dbReference type="InterPro" id="IPR005162">
    <property type="entry name" value="Retrotrans_gag_dom"/>
</dbReference>